<comment type="caution">
    <text evidence="1">The sequence shown here is derived from an EMBL/GenBank/DDBJ whole genome shotgun (WGS) entry which is preliminary data.</text>
</comment>
<accession>X0W715</accession>
<protein>
    <recommendedName>
        <fullName evidence="2">Swt1-like HEPN domain-containing protein</fullName>
    </recommendedName>
</protein>
<sequence>LISLIEMQMLRIIRERFPENSWDKFISTGRKEKVEKLFEERKKKNEETDLVDCLQFCDRYTIISKTEDILKKLQYDKKGFCTLLEDLKKLRDNLAHSQDIITANWPSIIILSKTAEEFLKSCETINVTGDGYTSSIIQ</sequence>
<dbReference type="AlphaFoldDB" id="X0W715"/>
<evidence type="ECO:0008006" key="2">
    <source>
        <dbReference type="Google" id="ProtNLM"/>
    </source>
</evidence>
<dbReference type="EMBL" id="BARS01032226">
    <property type="protein sequence ID" value="GAG26724.1"/>
    <property type="molecule type" value="Genomic_DNA"/>
</dbReference>
<organism evidence="1">
    <name type="scientific">marine sediment metagenome</name>
    <dbReference type="NCBI Taxonomy" id="412755"/>
    <lineage>
        <taxon>unclassified sequences</taxon>
        <taxon>metagenomes</taxon>
        <taxon>ecological metagenomes</taxon>
    </lineage>
</organism>
<proteinExistence type="predicted"/>
<feature type="non-terminal residue" evidence="1">
    <location>
        <position position="1"/>
    </location>
</feature>
<name>X0W715_9ZZZZ</name>
<reference evidence="1" key="1">
    <citation type="journal article" date="2014" name="Front. Microbiol.">
        <title>High frequency of phylogenetically diverse reductive dehalogenase-homologous genes in deep subseafloor sedimentary metagenomes.</title>
        <authorList>
            <person name="Kawai M."/>
            <person name="Futagami T."/>
            <person name="Toyoda A."/>
            <person name="Takaki Y."/>
            <person name="Nishi S."/>
            <person name="Hori S."/>
            <person name="Arai W."/>
            <person name="Tsubouchi T."/>
            <person name="Morono Y."/>
            <person name="Uchiyama I."/>
            <person name="Ito T."/>
            <person name="Fujiyama A."/>
            <person name="Inagaki F."/>
            <person name="Takami H."/>
        </authorList>
    </citation>
    <scope>NUCLEOTIDE SEQUENCE</scope>
    <source>
        <strain evidence="1">Expedition CK06-06</strain>
    </source>
</reference>
<evidence type="ECO:0000313" key="1">
    <source>
        <dbReference type="EMBL" id="GAG26724.1"/>
    </source>
</evidence>
<gene>
    <name evidence="1" type="ORF">S01H1_50044</name>
</gene>